<organism evidence="8 9">
    <name type="scientific">Liquidambar formosana</name>
    <name type="common">Formosan gum</name>
    <dbReference type="NCBI Taxonomy" id="63359"/>
    <lineage>
        <taxon>Eukaryota</taxon>
        <taxon>Viridiplantae</taxon>
        <taxon>Streptophyta</taxon>
        <taxon>Embryophyta</taxon>
        <taxon>Tracheophyta</taxon>
        <taxon>Spermatophyta</taxon>
        <taxon>Magnoliopsida</taxon>
        <taxon>eudicotyledons</taxon>
        <taxon>Gunneridae</taxon>
        <taxon>Pentapetalae</taxon>
        <taxon>Saxifragales</taxon>
        <taxon>Altingiaceae</taxon>
        <taxon>Liquidambar</taxon>
    </lineage>
</organism>
<keyword evidence="5" id="KW-0325">Glycoprotein</keyword>
<dbReference type="InterPro" id="IPR001969">
    <property type="entry name" value="Aspartic_peptidase_AS"/>
</dbReference>
<dbReference type="SUPFAM" id="SSF50630">
    <property type="entry name" value="Acid proteases"/>
    <property type="match status" value="1"/>
</dbReference>
<dbReference type="GO" id="GO:0005576">
    <property type="term" value="C:extracellular region"/>
    <property type="evidence" value="ECO:0007669"/>
    <property type="project" value="TreeGrafter"/>
</dbReference>
<evidence type="ECO:0000256" key="1">
    <source>
        <dbReference type="ARBA" id="ARBA00007447"/>
    </source>
</evidence>
<dbReference type="FunFam" id="2.40.70.10:FF:000055">
    <property type="entry name" value="Probable aspartyl protease At4g16563"/>
    <property type="match status" value="1"/>
</dbReference>
<evidence type="ECO:0000313" key="8">
    <source>
        <dbReference type="EMBL" id="KAK9267373.1"/>
    </source>
</evidence>
<keyword evidence="2" id="KW-0645">Protease</keyword>
<dbReference type="InterPro" id="IPR032799">
    <property type="entry name" value="TAXi_C"/>
</dbReference>
<dbReference type="InterPro" id="IPR051708">
    <property type="entry name" value="Plant_Aspart_Prot_A1"/>
</dbReference>
<dbReference type="Gene3D" id="2.40.70.10">
    <property type="entry name" value="Acid Proteases"/>
    <property type="match status" value="2"/>
</dbReference>
<feature type="domain" description="Peptidase A1" evidence="7">
    <location>
        <begin position="81"/>
        <end position="470"/>
    </location>
</feature>
<keyword evidence="6" id="KW-0732">Signal</keyword>
<evidence type="ECO:0000256" key="2">
    <source>
        <dbReference type="ARBA" id="ARBA00022670"/>
    </source>
</evidence>
<dbReference type="Pfam" id="PF14541">
    <property type="entry name" value="TAXi_C"/>
    <property type="match status" value="1"/>
</dbReference>
<dbReference type="InterPro" id="IPR021109">
    <property type="entry name" value="Peptidase_aspartic_dom_sf"/>
</dbReference>
<evidence type="ECO:0000256" key="5">
    <source>
        <dbReference type="ARBA" id="ARBA00023180"/>
    </source>
</evidence>
<dbReference type="PANTHER" id="PTHR47967">
    <property type="entry name" value="OS07G0603500 PROTEIN-RELATED"/>
    <property type="match status" value="1"/>
</dbReference>
<dbReference type="EMBL" id="JBBPBK010000016">
    <property type="protein sequence ID" value="KAK9267373.1"/>
    <property type="molecule type" value="Genomic_DNA"/>
</dbReference>
<sequence>MEITMPAPFTFTTFLFFLLVTALLLNVSQSRAQHRKPSSLVLGLSHSRTTLPTPKVSTVSTKRPSELLDMMEPLREVRDGYLISLNLGTPPQVIRAYMDTGNDLTWVPCGNLTFDCMDCDQYYRSNKLMDTFSPSYSASSSRESCASSFCVEIHSSDNSYDPCTMAGCTLTTLLKATCSRPCPSFAYTYGAGGLVIGTLTRDTLRVHGSSPNVTRELQMFSFGCVGSTYREPIGIAGFGRGALSLPSQLGFVQKGFSHCFLAFKFANNPNISSPLVIGDLAISSKDHLQFTPMLKSPMYPNYYYIGVEAITVGNISATAVPLSLREFDSHGNGGMLIDSGTTYTHLPEPFYSQLLSVLQAVITYPRATDVETRTGFDLCYKVPCAGNITSADDLLLPSITFHFLNNVSLVLPKGSHFYAMGAPSNSTVVKCLLFQRMDDGDYGPAGVLGSFQQQNVEVVYDLEKERIGFQSMDCALAAASQGLHKN</sequence>
<protein>
    <recommendedName>
        <fullName evidence="7">Peptidase A1 domain-containing protein</fullName>
    </recommendedName>
</protein>
<dbReference type="InterPro" id="IPR034161">
    <property type="entry name" value="Pepsin-like_plant"/>
</dbReference>
<dbReference type="Proteomes" id="UP001415857">
    <property type="component" value="Unassembled WGS sequence"/>
</dbReference>
<proteinExistence type="inferred from homology"/>
<evidence type="ECO:0000256" key="6">
    <source>
        <dbReference type="SAM" id="SignalP"/>
    </source>
</evidence>
<dbReference type="PROSITE" id="PS00141">
    <property type="entry name" value="ASP_PROTEASE"/>
    <property type="match status" value="1"/>
</dbReference>
<comment type="similarity">
    <text evidence="1">Belongs to the peptidase A1 family.</text>
</comment>
<dbReference type="CDD" id="cd05476">
    <property type="entry name" value="pepsin_A_like_plant"/>
    <property type="match status" value="1"/>
</dbReference>
<comment type="caution">
    <text evidence="8">The sequence shown here is derived from an EMBL/GenBank/DDBJ whole genome shotgun (WGS) entry which is preliminary data.</text>
</comment>
<dbReference type="Pfam" id="PF14543">
    <property type="entry name" value="TAXi_N"/>
    <property type="match status" value="1"/>
</dbReference>
<dbReference type="InterPro" id="IPR032861">
    <property type="entry name" value="TAXi_N"/>
</dbReference>
<reference evidence="8 9" key="1">
    <citation type="journal article" date="2024" name="Plant J.">
        <title>Genome sequences and population genomics reveal climatic adaptation and genomic divergence between two closely related sweetgum species.</title>
        <authorList>
            <person name="Xu W.Q."/>
            <person name="Ren C.Q."/>
            <person name="Zhang X.Y."/>
            <person name="Comes H.P."/>
            <person name="Liu X.H."/>
            <person name="Li Y.G."/>
            <person name="Kettle C.J."/>
            <person name="Jalonen R."/>
            <person name="Gaisberger H."/>
            <person name="Ma Y.Z."/>
            <person name="Qiu Y.X."/>
        </authorList>
    </citation>
    <scope>NUCLEOTIDE SEQUENCE [LARGE SCALE GENOMIC DNA]</scope>
    <source>
        <strain evidence="8">Hangzhou</strain>
    </source>
</reference>
<dbReference type="FunFam" id="2.40.70.10:FF:000098">
    <property type="entry name" value="Chloroplast nucleoid DNA-binding protein-like"/>
    <property type="match status" value="1"/>
</dbReference>
<dbReference type="GO" id="GO:0006508">
    <property type="term" value="P:proteolysis"/>
    <property type="evidence" value="ECO:0007669"/>
    <property type="project" value="UniProtKB-KW"/>
</dbReference>
<evidence type="ECO:0000256" key="4">
    <source>
        <dbReference type="ARBA" id="ARBA00022801"/>
    </source>
</evidence>
<dbReference type="GO" id="GO:0004190">
    <property type="term" value="F:aspartic-type endopeptidase activity"/>
    <property type="evidence" value="ECO:0007669"/>
    <property type="project" value="UniProtKB-KW"/>
</dbReference>
<dbReference type="PANTHER" id="PTHR47967:SF47">
    <property type="entry name" value="CHLOROPLAST NUCLEOID DNA-BINDING PROTEIN-LIKE"/>
    <property type="match status" value="1"/>
</dbReference>
<accession>A0AAP0R4B9</accession>
<feature type="signal peptide" evidence="6">
    <location>
        <begin position="1"/>
        <end position="32"/>
    </location>
</feature>
<dbReference type="InterPro" id="IPR033121">
    <property type="entry name" value="PEPTIDASE_A1"/>
</dbReference>
<dbReference type="AlphaFoldDB" id="A0AAP0R4B9"/>
<evidence type="ECO:0000313" key="9">
    <source>
        <dbReference type="Proteomes" id="UP001415857"/>
    </source>
</evidence>
<evidence type="ECO:0000259" key="7">
    <source>
        <dbReference type="PROSITE" id="PS51767"/>
    </source>
</evidence>
<gene>
    <name evidence="8" type="ORF">L1049_009798</name>
</gene>
<name>A0AAP0R4B9_LIQFO</name>
<keyword evidence="3" id="KW-0064">Aspartyl protease</keyword>
<dbReference type="PROSITE" id="PS51767">
    <property type="entry name" value="PEPTIDASE_A1"/>
    <property type="match status" value="1"/>
</dbReference>
<feature type="chain" id="PRO_5042855182" description="Peptidase A1 domain-containing protein" evidence="6">
    <location>
        <begin position="33"/>
        <end position="486"/>
    </location>
</feature>
<keyword evidence="4" id="KW-0378">Hydrolase</keyword>
<keyword evidence="9" id="KW-1185">Reference proteome</keyword>
<evidence type="ECO:0000256" key="3">
    <source>
        <dbReference type="ARBA" id="ARBA00022750"/>
    </source>
</evidence>